<dbReference type="STRING" id="1429867.A0A0G4P7I1"/>
<dbReference type="CDD" id="cd00303">
    <property type="entry name" value="retropepsin_like"/>
    <property type="match status" value="2"/>
</dbReference>
<dbReference type="EMBL" id="HG793140">
    <property type="protein sequence ID" value="CRL22260.1"/>
    <property type="molecule type" value="Genomic_DNA"/>
</dbReference>
<feature type="compositionally biased region" description="Basic and acidic residues" evidence="1">
    <location>
        <begin position="156"/>
        <end position="166"/>
    </location>
</feature>
<evidence type="ECO:0000313" key="3">
    <source>
        <dbReference type="Proteomes" id="UP000053732"/>
    </source>
</evidence>
<protein>
    <submittedName>
        <fullName evidence="2">Peptidase aspartic</fullName>
    </submittedName>
</protein>
<reference evidence="2 3" key="1">
    <citation type="journal article" date="2014" name="Nat. Commun.">
        <title>Multiple recent horizontal transfers of a large genomic region in cheese making fungi.</title>
        <authorList>
            <person name="Cheeseman K."/>
            <person name="Ropars J."/>
            <person name="Renault P."/>
            <person name="Dupont J."/>
            <person name="Gouzy J."/>
            <person name="Branca A."/>
            <person name="Abraham A.L."/>
            <person name="Ceppi M."/>
            <person name="Conseiller E."/>
            <person name="Debuchy R."/>
            <person name="Malagnac F."/>
            <person name="Goarin A."/>
            <person name="Silar P."/>
            <person name="Lacoste S."/>
            <person name="Sallet E."/>
            <person name="Bensimon A."/>
            <person name="Giraud T."/>
            <person name="Brygoo Y."/>
        </authorList>
    </citation>
    <scope>NUCLEOTIDE SEQUENCE [LARGE SCALE GENOMIC DNA]</scope>
    <source>
        <strain evidence="3">FM 013</strain>
    </source>
</reference>
<name>A0A0G4P7I1_PENC3</name>
<gene>
    <name evidence="2" type="ORF">PCAMFM013_S007g000241</name>
</gene>
<proteinExistence type="predicted"/>
<dbReference type="Proteomes" id="UP000053732">
    <property type="component" value="Unassembled WGS sequence"/>
</dbReference>
<dbReference type="AlphaFoldDB" id="A0A0G4P7I1"/>
<accession>A0A0G4P7I1</accession>
<dbReference type="Gene3D" id="2.40.70.10">
    <property type="entry name" value="Acid Proteases"/>
    <property type="match status" value="2"/>
</dbReference>
<keyword evidence="3" id="KW-1185">Reference proteome</keyword>
<feature type="region of interest" description="Disordered" evidence="1">
    <location>
        <begin position="145"/>
        <end position="170"/>
    </location>
</feature>
<dbReference type="InterPro" id="IPR021109">
    <property type="entry name" value="Peptidase_aspartic_dom_sf"/>
</dbReference>
<evidence type="ECO:0000313" key="2">
    <source>
        <dbReference type="EMBL" id="CRL22260.1"/>
    </source>
</evidence>
<evidence type="ECO:0000256" key="1">
    <source>
        <dbReference type="SAM" id="MobiDB-lite"/>
    </source>
</evidence>
<dbReference type="Pfam" id="PF13650">
    <property type="entry name" value="Asp_protease_2"/>
    <property type="match status" value="1"/>
</dbReference>
<sequence>MAISFGRRPVGSQWPHVTFFSVSMPNVAVLGYLTNENDSPRITFERSIVDETTESEPPTVDLNPLSAYSTHSETTVSSIRGIQDGNPDVYIQQELNNVTEGHWNKVKRAKMYPYYGYIFKELPLSDAEFRRTLLYDNLRSFFDSTTSPNPPRSRYQKREADHKQESELENALSNGREVRIFEIPCQLAEHSTNALGDYGARKNFMREEYALRLGLPIRRNSTCEVTIGSGKQVTTVGTANIPFRFSGENEVHNLEFWLLSSCIHNVIIGKPFLKLTKTFSSVANFCRRVKERVVKGISQFHVLYLGASTPIFEGSINGRVQTALADSGSKVLLMDEAYARSIGVHIQTGHEHQTRLKFADNSVTDTAGMTYNVKWRFGRDDEFTSPYPLDFHILKNAPANIVLSDTFLFDTKAFSQYHQYLIDDDDDYEDEEMRMYFFAIDIDKRKKRMQVNITSFSLADLRYLELVRRGEQADRISTLPRTKGTAEQSIENERCAEWDRAFAAMQEKTQPQILQPFSAAVSHVQSTTYSHSSTSTLQGSRSSQPHRSLLKFSTWLKRGKPSTG</sequence>
<organism evidence="2 3">
    <name type="scientific">Penicillium camemberti (strain FM 013)</name>
    <dbReference type="NCBI Taxonomy" id="1429867"/>
    <lineage>
        <taxon>Eukaryota</taxon>
        <taxon>Fungi</taxon>
        <taxon>Dikarya</taxon>
        <taxon>Ascomycota</taxon>
        <taxon>Pezizomycotina</taxon>
        <taxon>Eurotiomycetes</taxon>
        <taxon>Eurotiomycetidae</taxon>
        <taxon>Eurotiales</taxon>
        <taxon>Aspergillaceae</taxon>
        <taxon>Penicillium</taxon>
    </lineage>
</organism>